<keyword evidence="2" id="KW-0325">Glycoprotein</keyword>
<dbReference type="PANTHER" id="PTHR11802:SF31">
    <property type="entry name" value="SERINE CARBOXYPEPTIDASE-LIKE 34"/>
    <property type="match status" value="1"/>
</dbReference>
<evidence type="ECO:0000313" key="5">
    <source>
        <dbReference type="Proteomes" id="UP000541444"/>
    </source>
</evidence>
<comment type="caution">
    <text evidence="4">The sequence shown here is derived from an EMBL/GenBank/DDBJ whole genome shotgun (WGS) entry which is preliminary data.</text>
</comment>
<evidence type="ECO:0000256" key="1">
    <source>
        <dbReference type="ARBA" id="ARBA00009431"/>
    </source>
</evidence>
<dbReference type="OrthoDB" id="443318at2759"/>
<dbReference type="EC" id="3.4.16.-" evidence="3"/>
<dbReference type="InterPro" id="IPR018202">
    <property type="entry name" value="Ser_caboxypep_ser_AS"/>
</dbReference>
<dbReference type="Pfam" id="PF00450">
    <property type="entry name" value="Peptidase_S10"/>
    <property type="match status" value="1"/>
</dbReference>
<dbReference type="GO" id="GO:0005773">
    <property type="term" value="C:vacuole"/>
    <property type="evidence" value="ECO:0007669"/>
    <property type="project" value="TreeGrafter"/>
</dbReference>
<dbReference type="AlphaFoldDB" id="A0A7J7NH34"/>
<dbReference type="Proteomes" id="UP000541444">
    <property type="component" value="Unassembled WGS sequence"/>
</dbReference>
<dbReference type="PROSITE" id="PS00131">
    <property type="entry name" value="CARBOXYPEPT_SER_SER"/>
    <property type="match status" value="1"/>
</dbReference>
<dbReference type="GO" id="GO:0004185">
    <property type="term" value="F:serine-type carboxypeptidase activity"/>
    <property type="evidence" value="ECO:0007669"/>
    <property type="project" value="UniProtKB-UniRule"/>
</dbReference>
<keyword evidence="3" id="KW-0732">Signal</keyword>
<keyword evidence="3" id="KW-0121">Carboxypeptidase</keyword>
<dbReference type="InterPro" id="IPR029058">
    <property type="entry name" value="AB_hydrolase_fold"/>
</dbReference>
<evidence type="ECO:0000256" key="2">
    <source>
        <dbReference type="ARBA" id="ARBA00023180"/>
    </source>
</evidence>
<gene>
    <name evidence="4" type="ORF">GIB67_042383</name>
</gene>
<dbReference type="InterPro" id="IPR033124">
    <property type="entry name" value="Ser_caboxypep_his_AS"/>
</dbReference>
<dbReference type="EMBL" id="JACGCM010000797">
    <property type="protein sequence ID" value="KAF6166310.1"/>
    <property type="molecule type" value="Genomic_DNA"/>
</dbReference>
<proteinExistence type="inferred from homology"/>
<accession>A0A7J7NH34</accession>
<dbReference type="GO" id="GO:0006508">
    <property type="term" value="P:proteolysis"/>
    <property type="evidence" value="ECO:0007669"/>
    <property type="project" value="UniProtKB-KW"/>
</dbReference>
<keyword evidence="3" id="KW-0645">Protease</keyword>
<dbReference type="InterPro" id="IPR001563">
    <property type="entry name" value="Peptidase_S10"/>
</dbReference>
<feature type="chain" id="PRO_5029932554" description="Carboxypeptidase" evidence="3">
    <location>
        <begin position="21"/>
        <end position="517"/>
    </location>
</feature>
<comment type="similarity">
    <text evidence="1 3">Belongs to the peptidase S10 family.</text>
</comment>
<keyword evidence="5" id="KW-1185">Reference proteome</keyword>
<protein>
    <recommendedName>
        <fullName evidence="3">Carboxypeptidase</fullName>
        <ecNumber evidence="3">3.4.16.-</ecNumber>
    </recommendedName>
</protein>
<name>A0A7J7NH34_9MAGN</name>
<dbReference type="PROSITE" id="PS00560">
    <property type="entry name" value="CARBOXYPEPT_SER_HIS"/>
    <property type="match status" value="1"/>
</dbReference>
<dbReference type="PANTHER" id="PTHR11802">
    <property type="entry name" value="SERINE PROTEASE FAMILY S10 SERINE CARBOXYPEPTIDASE"/>
    <property type="match status" value="1"/>
</dbReference>
<dbReference type="SUPFAM" id="SSF53474">
    <property type="entry name" value="alpha/beta-Hydrolases"/>
    <property type="match status" value="1"/>
</dbReference>
<keyword evidence="3" id="KW-0378">Hydrolase</keyword>
<evidence type="ECO:0000313" key="4">
    <source>
        <dbReference type="EMBL" id="KAF6166310.1"/>
    </source>
</evidence>
<feature type="signal peptide" evidence="3">
    <location>
        <begin position="1"/>
        <end position="20"/>
    </location>
</feature>
<dbReference type="PRINTS" id="PR00724">
    <property type="entry name" value="CRBOXYPTASEC"/>
</dbReference>
<organism evidence="4 5">
    <name type="scientific">Kingdonia uniflora</name>
    <dbReference type="NCBI Taxonomy" id="39325"/>
    <lineage>
        <taxon>Eukaryota</taxon>
        <taxon>Viridiplantae</taxon>
        <taxon>Streptophyta</taxon>
        <taxon>Embryophyta</taxon>
        <taxon>Tracheophyta</taxon>
        <taxon>Spermatophyta</taxon>
        <taxon>Magnoliopsida</taxon>
        <taxon>Ranunculales</taxon>
        <taxon>Circaeasteraceae</taxon>
        <taxon>Kingdonia</taxon>
    </lineage>
</organism>
<sequence>MGLSTFAIIIFLNFFAPSTCVSWDLDAETEALQEADHVLHIPGQPLVNFQQYSGYVTADENYGKALFYWFFEATYKPSEKPVLLWLNGGPGCSSIGFGQAQELGPFLVKKDSVVKFNNYTWNKASNLLFLDAPAGVGFSYSNKTLDVYGDNITGINALIEFFISALSDLVALVGFLVRQGGCGSHKLIIMCALIATDSYAFLVNWFKRFQQYKSNEFYIAGESYAGHYVPQLAEIIYDWNQKTTTKENYINLKGFMIGNALVDFETDLNGMIDYAWGHAVVSDAVYYEIKTNCNFSDAVYSTECYEGINKYYSVYNLIDMYSLYSPTCPEGNPFGKSSSMEVQSRSKDIFSRSFLDIMRKIPAGYDPCSQNHATDYFNRQDVQEALHANVTKISKAWELCDIDINVKWNDSSFSILPIIKKLTDGGLRVWMFSGDTDGRVPVTSTRYSLKKLGLNITEDWSPWYNHREVGGWTTIYEGLTFVTVRGAGHQVPTFAPKRSLQLVKHFLANKKLPSAAF</sequence>
<evidence type="ECO:0000256" key="3">
    <source>
        <dbReference type="RuleBase" id="RU361156"/>
    </source>
</evidence>
<dbReference type="Gene3D" id="3.40.50.1820">
    <property type="entry name" value="alpha/beta hydrolase"/>
    <property type="match status" value="1"/>
</dbReference>
<reference evidence="4 5" key="1">
    <citation type="journal article" date="2020" name="IScience">
        <title>Genome Sequencing of the Endangered Kingdonia uniflora (Circaeasteraceae, Ranunculales) Reveals Potential Mechanisms of Evolutionary Specialization.</title>
        <authorList>
            <person name="Sun Y."/>
            <person name="Deng T."/>
            <person name="Zhang A."/>
            <person name="Moore M.J."/>
            <person name="Landis J.B."/>
            <person name="Lin N."/>
            <person name="Zhang H."/>
            <person name="Zhang X."/>
            <person name="Huang J."/>
            <person name="Zhang X."/>
            <person name="Sun H."/>
            <person name="Wang H."/>
        </authorList>
    </citation>
    <scope>NUCLEOTIDE SEQUENCE [LARGE SCALE GENOMIC DNA]</scope>
    <source>
        <strain evidence="4">TB1705</strain>
        <tissue evidence="4">Leaf</tissue>
    </source>
</reference>